<feature type="region of interest" description="Disordered" evidence="1">
    <location>
        <begin position="110"/>
        <end position="129"/>
    </location>
</feature>
<evidence type="ECO:0000313" key="3">
    <source>
        <dbReference type="Proteomes" id="UP000490980"/>
    </source>
</evidence>
<organism evidence="2 3">
    <name type="scientific">Luteibacter anthropi</name>
    <dbReference type="NCBI Taxonomy" id="564369"/>
    <lineage>
        <taxon>Bacteria</taxon>
        <taxon>Pseudomonadati</taxon>
        <taxon>Pseudomonadota</taxon>
        <taxon>Gammaproteobacteria</taxon>
        <taxon>Lysobacterales</taxon>
        <taxon>Rhodanobacteraceae</taxon>
        <taxon>Luteibacter</taxon>
    </lineage>
</organism>
<comment type="caution">
    <text evidence="2">The sequence shown here is derived from an EMBL/GenBank/DDBJ whole genome shotgun (WGS) entry which is preliminary data.</text>
</comment>
<accession>A0A7X5UEM3</accession>
<keyword evidence="3" id="KW-1185">Reference proteome</keyword>
<feature type="compositionally biased region" description="Low complexity" evidence="1">
    <location>
        <begin position="110"/>
        <end position="126"/>
    </location>
</feature>
<reference evidence="2 3" key="1">
    <citation type="submission" date="2020-03" db="EMBL/GenBank/DDBJ databases">
        <authorList>
            <person name="Lai Q."/>
        </authorList>
    </citation>
    <scope>NUCLEOTIDE SEQUENCE [LARGE SCALE GENOMIC DNA]</scope>
    <source>
        <strain evidence="2 3">CCUG 25036</strain>
    </source>
</reference>
<dbReference type="EMBL" id="JAARLZ010000015">
    <property type="protein sequence ID" value="NII08828.1"/>
    <property type="molecule type" value="Genomic_DNA"/>
</dbReference>
<gene>
    <name evidence="2" type="ORF">HBF25_20780</name>
</gene>
<sequence>MAIDEAINPGRDERLTAERAYELYWADLLGADATFLCIGEGCQALLICACLEKPEQNLRIRPYFRSRRLEDHADTCEVVRGKDGDRKEKLPDVFEAQRPLDHFRAVPPVTAPATATTTPPLPRRTTSGGGNLPRASHYYRLSSLVQKFLEHRRDNDLDEASVEIGGESTTYAELFRNVYRQKVADLTATRAVWWGKATLRATKEGGYFLTFTRPFRHDDSELRPTITLTARDIDAYAVRRLLRARLDKLIDEGGRCVVFVWAKPWMPKNTEEPFVRFYVNNLDHIDVRGTDILEELKNTSRIAR</sequence>
<dbReference type="AlphaFoldDB" id="A0A7X5UEM3"/>
<dbReference type="RefSeq" id="WP_166952379.1">
    <property type="nucleotide sequence ID" value="NZ_JAARLZ010000015.1"/>
</dbReference>
<proteinExistence type="predicted"/>
<dbReference type="Proteomes" id="UP000490980">
    <property type="component" value="Unassembled WGS sequence"/>
</dbReference>
<name>A0A7X5UEM3_9GAMM</name>
<evidence type="ECO:0000256" key="1">
    <source>
        <dbReference type="SAM" id="MobiDB-lite"/>
    </source>
</evidence>
<protein>
    <submittedName>
        <fullName evidence="2">Uncharacterized protein</fullName>
    </submittedName>
</protein>
<evidence type="ECO:0000313" key="2">
    <source>
        <dbReference type="EMBL" id="NII08828.1"/>
    </source>
</evidence>